<keyword evidence="1" id="KW-1133">Transmembrane helix</keyword>
<feature type="transmembrane region" description="Helical" evidence="1">
    <location>
        <begin position="80"/>
        <end position="101"/>
    </location>
</feature>
<organism evidence="2 3">
    <name type="scientific">Bradyrhizobium frederickii</name>
    <dbReference type="NCBI Taxonomy" id="2560054"/>
    <lineage>
        <taxon>Bacteria</taxon>
        <taxon>Pseudomonadati</taxon>
        <taxon>Pseudomonadota</taxon>
        <taxon>Alphaproteobacteria</taxon>
        <taxon>Hyphomicrobiales</taxon>
        <taxon>Nitrobacteraceae</taxon>
        <taxon>Bradyrhizobium</taxon>
    </lineage>
</organism>
<dbReference type="RefSeq" id="WP_135164902.1">
    <property type="nucleotide sequence ID" value="NZ_SPQS01000010.1"/>
</dbReference>
<sequence>MEKASEAAWLFVIALIGVTALGLAVSFLLGHPHHYNLIGKVWVHIVGFAALNGAYISFSAAISGQEPDRPAVGVSGATRLIMFLSGILVVALVWGGLWLVAQ</sequence>
<accession>A0A4Y9P5Y4</accession>
<dbReference type="Proteomes" id="UP000297700">
    <property type="component" value="Unassembled WGS sequence"/>
</dbReference>
<comment type="caution">
    <text evidence="2">The sequence shown here is derived from an EMBL/GenBank/DDBJ whole genome shotgun (WGS) entry which is preliminary data.</text>
</comment>
<evidence type="ECO:0000313" key="2">
    <source>
        <dbReference type="EMBL" id="TFV74103.1"/>
    </source>
</evidence>
<dbReference type="EMBL" id="SPQS01000010">
    <property type="protein sequence ID" value="TFV74103.1"/>
    <property type="molecule type" value="Genomic_DNA"/>
</dbReference>
<protein>
    <submittedName>
        <fullName evidence="2">Uncharacterized protein</fullName>
    </submittedName>
</protein>
<evidence type="ECO:0000313" key="3">
    <source>
        <dbReference type="Proteomes" id="UP000297700"/>
    </source>
</evidence>
<feature type="transmembrane region" description="Helical" evidence="1">
    <location>
        <begin position="7"/>
        <end position="29"/>
    </location>
</feature>
<name>A0A4Y9P5Y4_9BRAD</name>
<gene>
    <name evidence="2" type="ORF">E4K64_19110</name>
</gene>
<reference evidence="2 3" key="1">
    <citation type="submission" date="2019-03" db="EMBL/GenBank/DDBJ databases">
        <title>Bradyrhizobium strains diversity.</title>
        <authorList>
            <person name="Urquiaga M.C.O."/>
            <person name="Hungria M."/>
            <person name="Delamuta J.R.M."/>
            <person name="Klepa M.S."/>
        </authorList>
    </citation>
    <scope>NUCLEOTIDE SEQUENCE [LARGE SCALE GENOMIC DNA]</scope>
    <source>
        <strain evidence="2 3">CNPSo 3426</strain>
    </source>
</reference>
<keyword evidence="1" id="KW-0472">Membrane</keyword>
<keyword evidence="1" id="KW-0812">Transmembrane</keyword>
<proteinExistence type="predicted"/>
<feature type="transmembrane region" description="Helical" evidence="1">
    <location>
        <begin position="41"/>
        <end position="60"/>
    </location>
</feature>
<dbReference type="AlphaFoldDB" id="A0A4Y9P5Y4"/>
<evidence type="ECO:0000256" key="1">
    <source>
        <dbReference type="SAM" id="Phobius"/>
    </source>
</evidence>